<proteinExistence type="predicted"/>
<gene>
    <name evidence="2" type="ORF">DCHRY22_LOCUS1961</name>
</gene>
<keyword evidence="3" id="KW-1185">Reference proteome</keyword>
<evidence type="ECO:0000256" key="1">
    <source>
        <dbReference type="SAM" id="MobiDB-lite"/>
    </source>
</evidence>
<comment type="caution">
    <text evidence="2">The sequence shown here is derived from an EMBL/GenBank/DDBJ whole genome shotgun (WGS) entry which is preliminary data.</text>
</comment>
<protein>
    <submittedName>
        <fullName evidence="2">(African queen) hypothetical protein</fullName>
    </submittedName>
</protein>
<feature type="region of interest" description="Disordered" evidence="1">
    <location>
        <begin position="1"/>
        <end position="20"/>
    </location>
</feature>
<dbReference type="Proteomes" id="UP000789524">
    <property type="component" value="Unassembled WGS sequence"/>
</dbReference>
<dbReference type="OrthoDB" id="6922647at2759"/>
<name>A0A8J2VYR2_9NEOP</name>
<dbReference type="AlphaFoldDB" id="A0A8J2VYR2"/>
<evidence type="ECO:0000313" key="2">
    <source>
        <dbReference type="EMBL" id="CAG9560259.1"/>
    </source>
</evidence>
<dbReference type="EMBL" id="CAKASE010000045">
    <property type="protein sequence ID" value="CAG9560259.1"/>
    <property type="molecule type" value="Genomic_DNA"/>
</dbReference>
<evidence type="ECO:0000313" key="3">
    <source>
        <dbReference type="Proteomes" id="UP000789524"/>
    </source>
</evidence>
<reference evidence="2" key="1">
    <citation type="submission" date="2021-09" db="EMBL/GenBank/DDBJ databases">
        <authorList>
            <person name="Martin H S."/>
        </authorList>
    </citation>
    <scope>NUCLEOTIDE SEQUENCE</scope>
</reference>
<sequence>MSGVARSEPPTRRRPQLVSRVSRRSVTTNVCIRPIAGRVNLHHARLARTCCHDDDTERYAIKIRTTAKLHPPSLPLHCIGNPAGVDLNRITEADHVRTDGRMHSNVYFVRNDYTGLDTSICFVTANYNIPDVLKNLKLFCIY</sequence>
<organism evidence="2 3">
    <name type="scientific">Danaus chrysippus</name>
    <name type="common">African queen</name>
    <dbReference type="NCBI Taxonomy" id="151541"/>
    <lineage>
        <taxon>Eukaryota</taxon>
        <taxon>Metazoa</taxon>
        <taxon>Ecdysozoa</taxon>
        <taxon>Arthropoda</taxon>
        <taxon>Hexapoda</taxon>
        <taxon>Insecta</taxon>
        <taxon>Pterygota</taxon>
        <taxon>Neoptera</taxon>
        <taxon>Endopterygota</taxon>
        <taxon>Lepidoptera</taxon>
        <taxon>Glossata</taxon>
        <taxon>Ditrysia</taxon>
        <taxon>Papilionoidea</taxon>
        <taxon>Nymphalidae</taxon>
        <taxon>Danainae</taxon>
        <taxon>Danaini</taxon>
        <taxon>Danaina</taxon>
        <taxon>Danaus</taxon>
        <taxon>Anosia</taxon>
    </lineage>
</organism>
<accession>A0A8J2VYR2</accession>